<comment type="caution">
    <text evidence="2">The sequence shown here is derived from an EMBL/GenBank/DDBJ whole genome shotgun (WGS) entry which is preliminary data.</text>
</comment>
<evidence type="ECO:0008006" key="4">
    <source>
        <dbReference type="Google" id="ProtNLM"/>
    </source>
</evidence>
<name>A0A5M3W464_9ACTN</name>
<evidence type="ECO:0000313" key="2">
    <source>
        <dbReference type="EMBL" id="GES03584.1"/>
    </source>
</evidence>
<organism evidence="2 3">
    <name type="scientific">Acrocarpospora corrugata</name>
    <dbReference type="NCBI Taxonomy" id="35763"/>
    <lineage>
        <taxon>Bacteria</taxon>
        <taxon>Bacillati</taxon>
        <taxon>Actinomycetota</taxon>
        <taxon>Actinomycetes</taxon>
        <taxon>Streptosporangiales</taxon>
        <taxon>Streptosporangiaceae</taxon>
        <taxon>Acrocarpospora</taxon>
    </lineage>
</organism>
<accession>A0A5M3W464</accession>
<proteinExistence type="predicted"/>
<dbReference type="RefSeq" id="WP_155339736.1">
    <property type="nucleotide sequence ID" value="NZ_BAAABN010000042.1"/>
</dbReference>
<dbReference type="OrthoDB" id="3537092at2"/>
<sequence>MLRKRIAAAAGIVTIAVSGPLVMTGPAQASTPYSCPYLSNAPQSSLYASAAGQGQIVCWYYGKPAPCRYNAWLNGDDWYYYQPSYGPNPSYCPTRAIPTA</sequence>
<evidence type="ECO:0000313" key="3">
    <source>
        <dbReference type="Proteomes" id="UP000334990"/>
    </source>
</evidence>
<feature type="signal peptide" evidence="1">
    <location>
        <begin position="1"/>
        <end position="29"/>
    </location>
</feature>
<reference evidence="2 3" key="1">
    <citation type="submission" date="2019-10" db="EMBL/GenBank/DDBJ databases">
        <title>Whole genome shotgun sequence of Acrocarpospora corrugata NBRC 13972.</title>
        <authorList>
            <person name="Ichikawa N."/>
            <person name="Kimura A."/>
            <person name="Kitahashi Y."/>
            <person name="Komaki H."/>
            <person name="Oguchi A."/>
        </authorList>
    </citation>
    <scope>NUCLEOTIDE SEQUENCE [LARGE SCALE GENOMIC DNA]</scope>
    <source>
        <strain evidence="2 3">NBRC 13972</strain>
    </source>
</reference>
<dbReference type="Proteomes" id="UP000334990">
    <property type="component" value="Unassembled WGS sequence"/>
</dbReference>
<dbReference type="EMBL" id="BLAD01000070">
    <property type="protein sequence ID" value="GES03584.1"/>
    <property type="molecule type" value="Genomic_DNA"/>
</dbReference>
<protein>
    <recommendedName>
        <fullName evidence="4">Secreted protein</fullName>
    </recommendedName>
</protein>
<dbReference type="AlphaFoldDB" id="A0A5M3W464"/>
<keyword evidence="3" id="KW-1185">Reference proteome</keyword>
<gene>
    <name evidence="2" type="ORF">Acor_56500</name>
</gene>
<keyword evidence="1" id="KW-0732">Signal</keyword>
<evidence type="ECO:0000256" key="1">
    <source>
        <dbReference type="SAM" id="SignalP"/>
    </source>
</evidence>
<feature type="chain" id="PRO_5024388403" description="Secreted protein" evidence="1">
    <location>
        <begin position="30"/>
        <end position="100"/>
    </location>
</feature>